<keyword evidence="4" id="KW-0812">Transmembrane</keyword>
<gene>
    <name evidence="5" type="ORF">COY33_01215</name>
</gene>
<feature type="transmembrane region" description="Helical" evidence="4">
    <location>
        <begin position="271"/>
        <end position="290"/>
    </location>
</feature>
<dbReference type="Gene3D" id="1.25.40.10">
    <property type="entry name" value="Tetratricopeptide repeat domain"/>
    <property type="match status" value="2"/>
</dbReference>
<evidence type="ECO:0000313" key="5">
    <source>
        <dbReference type="EMBL" id="PIZ43602.1"/>
    </source>
</evidence>
<name>A0A2M7TDL3_UNCKA</name>
<dbReference type="InterPro" id="IPR052346">
    <property type="entry name" value="O-mannosyl-transferase_TMTC"/>
</dbReference>
<feature type="repeat" description="TPR" evidence="3">
    <location>
        <begin position="392"/>
        <end position="425"/>
    </location>
</feature>
<protein>
    <submittedName>
        <fullName evidence="5">Uncharacterized protein</fullName>
    </submittedName>
</protein>
<comment type="caution">
    <text evidence="5">The sequence shown here is derived from an EMBL/GenBank/DDBJ whole genome shotgun (WGS) entry which is preliminary data.</text>
</comment>
<evidence type="ECO:0000256" key="1">
    <source>
        <dbReference type="ARBA" id="ARBA00022737"/>
    </source>
</evidence>
<dbReference type="Pfam" id="PF13181">
    <property type="entry name" value="TPR_8"/>
    <property type="match status" value="1"/>
</dbReference>
<feature type="transmembrane region" description="Helical" evidence="4">
    <location>
        <begin position="296"/>
        <end position="318"/>
    </location>
</feature>
<dbReference type="PANTHER" id="PTHR44227">
    <property type="match status" value="1"/>
</dbReference>
<evidence type="ECO:0000256" key="3">
    <source>
        <dbReference type="PROSITE-ProRule" id="PRU00339"/>
    </source>
</evidence>
<evidence type="ECO:0000256" key="2">
    <source>
        <dbReference type="ARBA" id="ARBA00022803"/>
    </source>
</evidence>
<keyword evidence="4" id="KW-0472">Membrane</keyword>
<feature type="transmembrane region" description="Helical" evidence="4">
    <location>
        <begin position="155"/>
        <end position="182"/>
    </location>
</feature>
<accession>A0A2M7TDL3</accession>
<dbReference type="EMBL" id="PFNK01000033">
    <property type="protein sequence ID" value="PIZ43602.1"/>
    <property type="molecule type" value="Genomic_DNA"/>
</dbReference>
<feature type="transmembrane region" description="Helical" evidence="4">
    <location>
        <begin position="350"/>
        <end position="369"/>
    </location>
</feature>
<dbReference type="Proteomes" id="UP000229915">
    <property type="component" value="Unassembled WGS sequence"/>
</dbReference>
<keyword evidence="2 3" id="KW-0802">TPR repeat</keyword>
<reference evidence="6" key="1">
    <citation type="submission" date="2017-09" db="EMBL/GenBank/DDBJ databases">
        <title>Depth-based differentiation of microbial function through sediment-hosted aquifers and enrichment of novel symbionts in the deep terrestrial subsurface.</title>
        <authorList>
            <person name="Probst A.J."/>
            <person name="Ladd B."/>
            <person name="Jarett J.K."/>
            <person name="Geller-Mcgrath D.E."/>
            <person name="Sieber C.M.K."/>
            <person name="Emerson J.B."/>
            <person name="Anantharaman K."/>
            <person name="Thomas B.C."/>
            <person name="Malmstrom R."/>
            <person name="Stieglmeier M."/>
            <person name="Klingl A."/>
            <person name="Woyke T."/>
            <person name="Ryan C.M."/>
            <person name="Banfield J.F."/>
        </authorList>
    </citation>
    <scope>NUCLEOTIDE SEQUENCE [LARGE SCALE GENOMIC DNA]</scope>
</reference>
<feature type="repeat" description="TPR" evidence="3">
    <location>
        <begin position="460"/>
        <end position="493"/>
    </location>
</feature>
<organism evidence="5 6">
    <name type="scientific">candidate division WWE3 bacterium CG_4_10_14_0_2_um_filter_42_7</name>
    <dbReference type="NCBI Taxonomy" id="1975073"/>
    <lineage>
        <taxon>Bacteria</taxon>
        <taxon>Katanobacteria</taxon>
    </lineage>
</organism>
<keyword evidence="1" id="KW-0677">Repeat</keyword>
<feature type="repeat" description="TPR" evidence="3">
    <location>
        <begin position="494"/>
        <end position="527"/>
    </location>
</feature>
<keyword evidence="4" id="KW-1133">Transmembrane helix</keyword>
<feature type="transmembrane region" description="Helical" evidence="4">
    <location>
        <begin position="194"/>
        <end position="214"/>
    </location>
</feature>
<feature type="transmembrane region" description="Helical" evidence="4">
    <location>
        <begin position="323"/>
        <end position="344"/>
    </location>
</feature>
<dbReference type="AlphaFoldDB" id="A0A2M7TDL3"/>
<evidence type="ECO:0000313" key="6">
    <source>
        <dbReference type="Proteomes" id="UP000229915"/>
    </source>
</evidence>
<dbReference type="PROSITE" id="PS50005">
    <property type="entry name" value="TPR"/>
    <property type="match status" value="4"/>
</dbReference>
<dbReference type="Pfam" id="PF13414">
    <property type="entry name" value="TPR_11"/>
    <property type="match status" value="1"/>
</dbReference>
<feature type="transmembrane region" description="Helical" evidence="4">
    <location>
        <begin position="76"/>
        <end position="97"/>
    </location>
</feature>
<dbReference type="PANTHER" id="PTHR44227:SF3">
    <property type="entry name" value="PROTEIN O-MANNOSYL-TRANSFERASE TMTC4"/>
    <property type="match status" value="1"/>
</dbReference>
<proteinExistence type="predicted"/>
<evidence type="ECO:0000256" key="4">
    <source>
        <dbReference type="SAM" id="Phobius"/>
    </source>
</evidence>
<feature type="repeat" description="TPR" evidence="3">
    <location>
        <begin position="426"/>
        <end position="459"/>
    </location>
</feature>
<feature type="transmembrane region" description="Helical" evidence="4">
    <location>
        <begin position="131"/>
        <end position="148"/>
    </location>
</feature>
<dbReference type="SMART" id="SM00028">
    <property type="entry name" value="TPR"/>
    <property type="match status" value="4"/>
</dbReference>
<dbReference type="InterPro" id="IPR019734">
    <property type="entry name" value="TPR_rpt"/>
</dbReference>
<dbReference type="PROSITE" id="PS50293">
    <property type="entry name" value="TPR_REGION"/>
    <property type="match status" value="3"/>
</dbReference>
<dbReference type="SUPFAM" id="SSF48452">
    <property type="entry name" value="TPR-like"/>
    <property type="match status" value="1"/>
</dbReference>
<dbReference type="Pfam" id="PF00515">
    <property type="entry name" value="TPR_1"/>
    <property type="match status" value="1"/>
</dbReference>
<sequence length="538" mass="61530">MKNFFEYRWKIFASLFFLILLVYANSLNGAFLSDDIAGISENPYLGTIKYVALDKMTILRQTIFAVTFALFGKTPALFHIINIFFHFGVCSFIYLILEKLTSRRAGIFASLLFAVHPLLTESVSWISGGVYVQYSFFVLLAFYLFLLFEKSKNKWFFLSSIISFVAALFSSEKAIVFPVILLSYLLYQKTLKKYYLKLIPFFGISFTWGIILLGKIGNRLNVIQESNFRDSPALNPLKHGPISIFNYLKLFIFPKDLSFYHTEMNFTSGQYALFAFVTIVFFASIAYFFFKRKEIFFWLSFFILSISPTMLPISFAWVVAERYVYLGIVSLSALTGIIFAQLDARNKIKWASRGVFATIIIIFAVRTVVRNIDWHNMDNLWIATAKTAPSSFVNHNNLGDMYARHGNYEMAITEFQKAVELNPVYASAYHNIGNVYVQMSKTEEAIESYQKAIEIAPGLWQSNQNLAVLFYQEGKYQEAVDCLVKAISANPQNSLLFSNLGITYQQLGNKEEAAKAYEEALRLNPSNTQAQQGLQTLR</sequence>
<dbReference type="InterPro" id="IPR011990">
    <property type="entry name" value="TPR-like_helical_dom_sf"/>
</dbReference>